<sequence length="82" mass="9205">MKSKGGRRMAERPLDVIHRSLDKDVLVILKKGFEFRGKLIGYDIHLNVVLADAEMIQDGEVVKKYGKIVIRGDNVLAISPTE</sequence>
<dbReference type="InterPro" id="IPR016487">
    <property type="entry name" value="Lsm6/sSmF"/>
</dbReference>
<dbReference type="Pfam" id="PF01423">
    <property type="entry name" value="LSM"/>
    <property type="match status" value="1"/>
</dbReference>
<evidence type="ECO:0000259" key="5">
    <source>
        <dbReference type="PROSITE" id="PS52002"/>
    </source>
</evidence>
<dbReference type="AlphaFoldDB" id="F8AIX4"/>
<dbReference type="SUPFAM" id="SSF50182">
    <property type="entry name" value="Sm-like ribonucleoproteins"/>
    <property type="match status" value="1"/>
</dbReference>
<evidence type="ECO:0000256" key="1">
    <source>
        <dbReference type="ARBA" id="ARBA00006850"/>
    </source>
</evidence>
<dbReference type="GO" id="GO:1990904">
    <property type="term" value="C:ribonucleoprotein complex"/>
    <property type="evidence" value="ECO:0007669"/>
    <property type="project" value="UniProtKB-KW"/>
</dbReference>
<dbReference type="KEGG" id="pya:PYCH_07620"/>
<protein>
    <recommendedName>
        <fullName evidence="2 4">Putative snRNP Sm-like protein</fullName>
    </recommendedName>
</protein>
<dbReference type="NCBIfam" id="NF001963">
    <property type="entry name" value="PRK00737.1"/>
    <property type="match status" value="1"/>
</dbReference>
<dbReference type="PANTHER" id="PTHR11021">
    <property type="entry name" value="SMALL NUCLEAR RIBONUCLEOPROTEIN F SNRNP-F"/>
    <property type="match status" value="1"/>
</dbReference>
<dbReference type="PROSITE" id="PS52002">
    <property type="entry name" value="SM"/>
    <property type="match status" value="1"/>
</dbReference>
<dbReference type="InterPro" id="IPR047575">
    <property type="entry name" value="Sm"/>
</dbReference>
<dbReference type="SMART" id="SM00651">
    <property type="entry name" value="Sm"/>
    <property type="match status" value="1"/>
</dbReference>
<dbReference type="Gene3D" id="2.30.30.100">
    <property type="match status" value="1"/>
</dbReference>
<reference evidence="6 7" key="1">
    <citation type="journal article" date="2011" name="J. Bacteriol.">
        <title>Complete genome sequence of the obligate piezophilic hyperthermophilic archaeon Pyrococcus yayanosii CH1.</title>
        <authorList>
            <person name="Jun X."/>
            <person name="Lupeng L."/>
            <person name="Minjuan X."/>
            <person name="Oger P."/>
            <person name="Fengping W."/>
            <person name="Jebbar M."/>
            <person name="Xiang X."/>
        </authorList>
    </citation>
    <scope>NUCLEOTIDE SEQUENCE [LARGE SCALE GENOMIC DNA]</scope>
    <source>
        <strain evidence="7">CH1 / JCM 16557</strain>
    </source>
</reference>
<keyword evidence="3 4" id="KW-0687">Ribonucleoprotein</keyword>
<evidence type="ECO:0000313" key="6">
    <source>
        <dbReference type="EMBL" id="AEH24449.1"/>
    </source>
</evidence>
<dbReference type="CDD" id="cd01731">
    <property type="entry name" value="archaeal_Sm1"/>
    <property type="match status" value="1"/>
</dbReference>
<evidence type="ECO:0000256" key="4">
    <source>
        <dbReference type="HAMAP-Rule" id="MF_00257"/>
    </source>
</evidence>
<name>F8AIX4_PYRYC</name>
<dbReference type="eggNOG" id="arCOG00998">
    <property type="taxonomic scope" value="Archaea"/>
</dbReference>
<dbReference type="PANTHER" id="PTHR11021:SF0">
    <property type="entry name" value="SMALL NUCLEAR RIBONUCLEOPROTEIN F"/>
    <property type="match status" value="1"/>
</dbReference>
<dbReference type="InterPro" id="IPR010920">
    <property type="entry name" value="LSM_dom_sf"/>
</dbReference>
<dbReference type="EMBL" id="CP002779">
    <property type="protein sequence ID" value="AEH24449.1"/>
    <property type="molecule type" value="Genomic_DNA"/>
</dbReference>
<gene>
    <name evidence="6" type="ordered locus">PYCH_07620</name>
</gene>
<comment type="similarity">
    <text evidence="1 4">Belongs to the snRNP Sm proteins family.</text>
</comment>
<organism evidence="6 7">
    <name type="scientific">Pyrococcus yayanosii (strain CH1 / JCM 16557)</name>
    <dbReference type="NCBI Taxonomy" id="529709"/>
    <lineage>
        <taxon>Archaea</taxon>
        <taxon>Methanobacteriati</taxon>
        <taxon>Methanobacteriota</taxon>
        <taxon>Thermococci</taxon>
        <taxon>Thermococcales</taxon>
        <taxon>Thermococcaceae</taxon>
        <taxon>Pyrococcus</taxon>
    </lineage>
</organism>
<evidence type="ECO:0000313" key="7">
    <source>
        <dbReference type="Proteomes" id="UP000008386"/>
    </source>
</evidence>
<evidence type="ECO:0000256" key="2">
    <source>
        <dbReference type="ARBA" id="ARBA00021121"/>
    </source>
</evidence>
<accession>F8AIX4</accession>
<dbReference type="HOGENOM" id="CLU_076902_11_1_2"/>
<dbReference type="HAMAP" id="MF_00257">
    <property type="entry name" value="Lsm_RuxX"/>
    <property type="match status" value="1"/>
</dbReference>
<dbReference type="GO" id="GO:0000398">
    <property type="term" value="P:mRNA splicing, via spliceosome"/>
    <property type="evidence" value="ECO:0007669"/>
    <property type="project" value="InterPro"/>
</dbReference>
<keyword evidence="7" id="KW-1185">Reference proteome</keyword>
<dbReference type="STRING" id="529709.PYCH_07620"/>
<proteinExistence type="inferred from homology"/>
<dbReference type="InterPro" id="IPR022901">
    <property type="entry name" value="snRNP_Sm-like_arc"/>
</dbReference>
<dbReference type="InterPro" id="IPR001163">
    <property type="entry name" value="Sm_dom_euk/arc"/>
</dbReference>
<feature type="domain" description="Sm" evidence="5">
    <location>
        <begin position="12"/>
        <end position="82"/>
    </location>
</feature>
<evidence type="ECO:0000256" key="3">
    <source>
        <dbReference type="ARBA" id="ARBA00023274"/>
    </source>
</evidence>
<dbReference type="GO" id="GO:0003723">
    <property type="term" value="F:RNA binding"/>
    <property type="evidence" value="ECO:0007669"/>
    <property type="project" value="InterPro"/>
</dbReference>
<dbReference type="Proteomes" id="UP000008386">
    <property type="component" value="Chromosome"/>
</dbReference>